<sequence length="533" mass="61391">MHIRLAGDLFKTSDFIQCQKVILAVSGGSDSLALLFLVNDYVKTLSFPPEIIAVTVDHQLRKESAREAEKVAETCHAHRIKHIIVRWEGEKPKTCIASSARVARYDLLFQEAQKQGAALIMTGHTLNDQVETYQMRYQRFQKSAWGQQQEPREREKFYMGSNVGGGQQQIFVDARDSSMRGKYLSNRMCAGGHVGEELREAIEDMRKKVCSAKTGKNIAQKSFLMDEKNYGVIYERGLSCIPREALLRREIRLIRPLLGVKRKTLRAYLCLKGKTWIDDPTNQDLNFERVRVRQALQTQKLTDIAQRIHEATLKRRQQARSVADLILALDIAVEYGRCFIAKPTLFLQKHPCFPFVVGLFAVLMGGGFYLLPTQKLRTLIQRLCLIFPEKQRLTLVGSVIEYNRNGITVWRESRNMKEAIIAPRKTFLWDGRYQITNHESHAIKVGSASLEQLKSLFQNKSFQLEHPHFPSLQSLLMISSDKGYDIPELTYQNFSHQNVFIKRVMAPFDWLLSREDADFVNVVEPFFNFEVKR</sequence>
<comment type="similarity">
    <text evidence="6">Belongs to the tRNA(Ile)-lysidine synthase family.</text>
</comment>
<keyword evidence="7" id="KW-1133">Transmembrane helix</keyword>
<dbReference type="PANTHER" id="PTHR43033:SF1">
    <property type="entry name" value="TRNA(ILE)-LYSIDINE SYNTHASE-RELATED"/>
    <property type="match status" value="1"/>
</dbReference>
<dbReference type="Proteomes" id="UP001549112">
    <property type="component" value="Unassembled WGS sequence"/>
</dbReference>
<keyword evidence="10" id="KW-1185">Reference proteome</keyword>
<feature type="transmembrane region" description="Helical" evidence="7">
    <location>
        <begin position="353"/>
        <end position="372"/>
    </location>
</feature>
<evidence type="ECO:0000256" key="6">
    <source>
        <dbReference type="HAMAP-Rule" id="MF_01161"/>
    </source>
</evidence>
<keyword evidence="7" id="KW-0812">Transmembrane</keyword>
<accession>A0ABV2FQ46</accession>
<evidence type="ECO:0000256" key="7">
    <source>
        <dbReference type="SAM" id="Phobius"/>
    </source>
</evidence>
<dbReference type="RefSeq" id="WP_354187275.1">
    <property type="nucleotide sequence ID" value="NZ_JBEPLT010000017.1"/>
</dbReference>
<keyword evidence="7" id="KW-0472">Membrane</keyword>
<evidence type="ECO:0000256" key="4">
    <source>
        <dbReference type="ARBA" id="ARBA00022840"/>
    </source>
</evidence>
<keyword evidence="3 6" id="KW-0547">Nucleotide-binding</keyword>
<protein>
    <recommendedName>
        <fullName evidence="6">tRNA(Ile)-lysidine synthase</fullName>
        <ecNumber evidence="6">6.3.4.19</ecNumber>
    </recommendedName>
    <alternativeName>
        <fullName evidence="6">tRNA(Ile)-2-lysyl-cytidine synthase</fullName>
    </alternativeName>
    <alternativeName>
        <fullName evidence="6">tRNA(Ile)-lysidine synthetase</fullName>
    </alternativeName>
</protein>
<evidence type="ECO:0000313" key="10">
    <source>
        <dbReference type="Proteomes" id="UP001549112"/>
    </source>
</evidence>
<dbReference type="EMBL" id="JBEPLT010000017">
    <property type="protein sequence ID" value="MET3560693.1"/>
    <property type="molecule type" value="Genomic_DNA"/>
</dbReference>
<reference evidence="9 10" key="1">
    <citation type="submission" date="2024-06" db="EMBL/GenBank/DDBJ databases">
        <title>Genomic Encyclopedia of Type Strains, Phase IV (KMG-IV): sequencing the most valuable type-strain genomes for metagenomic binning, comparative biology and taxonomic classification.</title>
        <authorList>
            <person name="Goeker M."/>
        </authorList>
    </citation>
    <scope>NUCLEOTIDE SEQUENCE [LARGE SCALE GENOMIC DNA]</scope>
    <source>
        <strain evidence="9 10">DSM 23650</strain>
    </source>
</reference>
<feature type="binding site" evidence="6">
    <location>
        <begin position="26"/>
        <end position="31"/>
    </location>
    <ligand>
        <name>ATP</name>
        <dbReference type="ChEBI" id="CHEBI:30616"/>
    </ligand>
</feature>
<comment type="subcellular location">
    <subcellularLocation>
        <location evidence="6">Cytoplasm</location>
    </subcellularLocation>
</comment>
<evidence type="ECO:0000256" key="3">
    <source>
        <dbReference type="ARBA" id="ARBA00022741"/>
    </source>
</evidence>
<dbReference type="SUPFAM" id="SSF52402">
    <property type="entry name" value="Adenine nucleotide alpha hydrolases-like"/>
    <property type="match status" value="1"/>
</dbReference>
<comment type="catalytic activity">
    <reaction evidence="5 6">
        <text>cytidine(34) in tRNA(Ile2) + L-lysine + ATP = lysidine(34) in tRNA(Ile2) + AMP + diphosphate + H(+)</text>
        <dbReference type="Rhea" id="RHEA:43744"/>
        <dbReference type="Rhea" id="RHEA-COMP:10625"/>
        <dbReference type="Rhea" id="RHEA-COMP:10670"/>
        <dbReference type="ChEBI" id="CHEBI:15378"/>
        <dbReference type="ChEBI" id="CHEBI:30616"/>
        <dbReference type="ChEBI" id="CHEBI:32551"/>
        <dbReference type="ChEBI" id="CHEBI:33019"/>
        <dbReference type="ChEBI" id="CHEBI:82748"/>
        <dbReference type="ChEBI" id="CHEBI:83665"/>
        <dbReference type="ChEBI" id="CHEBI:456215"/>
        <dbReference type="EC" id="6.3.4.19"/>
    </reaction>
</comment>
<dbReference type="CDD" id="cd01992">
    <property type="entry name" value="TilS_N"/>
    <property type="match status" value="1"/>
</dbReference>
<dbReference type="InterPro" id="IPR012094">
    <property type="entry name" value="tRNA_Ile_lys_synt"/>
</dbReference>
<comment type="domain">
    <text evidence="6">The N-terminal region contains the highly conserved SGGXDS motif, predicted to be a P-loop motif involved in ATP binding.</text>
</comment>
<dbReference type="HAMAP" id="MF_01161">
    <property type="entry name" value="tRNA_Ile_lys_synt"/>
    <property type="match status" value="1"/>
</dbReference>
<dbReference type="GO" id="GO:0032267">
    <property type="term" value="F:tRNA(Ile)-lysidine synthase activity"/>
    <property type="evidence" value="ECO:0007669"/>
    <property type="project" value="UniProtKB-EC"/>
</dbReference>
<feature type="domain" description="tRNA(Ile)-lysidine/2-thiocytidine synthase N-terminal" evidence="8">
    <location>
        <begin position="20"/>
        <end position="143"/>
    </location>
</feature>
<evidence type="ECO:0000256" key="2">
    <source>
        <dbReference type="ARBA" id="ARBA00022694"/>
    </source>
</evidence>
<dbReference type="InterPro" id="IPR011063">
    <property type="entry name" value="TilS/TtcA_N"/>
</dbReference>
<dbReference type="Gene3D" id="3.40.50.620">
    <property type="entry name" value="HUPs"/>
    <property type="match status" value="1"/>
</dbReference>
<dbReference type="PANTHER" id="PTHR43033">
    <property type="entry name" value="TRNA(ILE)-LYSIDINE SYNTHASE-RELATED"/>
    <property type="match status" value="1"/>
</dbReference>
<dbReference type="Pfam" id="PF01171">
    <property type="entry name" value="ATP_bind_3"/>
    <property type="match status" value="2"/>
</dbReference>
<keyword evidence="4 6" id="KW-0067">ATP-binding</keyword>
<evidence type="ECO:0000313" key="9">
    <source>
        <dbReference type="EMBL" id="MET3560693.1"/>
    </source>
</evidence>
<evidence type="ECO:0000256" key="1">
    <source>
        <dbReference type="ARBA" id="ARBA00022598"/>
    </source>
</evidence>
<comment type="function">
    <text evidence="6">Ligates lysine onto the cytidine present at position 34 of the AUA codon-specific tRNA(Ile) that contains the anticodon CAU, in an ATP-dependent manner. Cytidine is converted to lysidine, thus changing the amino acid specificity of the tRNA from methionine to isoleucine.</text>
</comment>
<evidence type="ECO:0000256" key="5">
    <source>
        <dbReference type="ARBA" id="ARBA00048539"/>
    </source>
</evidence>
<gene>
    <name evidence="6" type="primary">tilS</name>
    <name evidence="9" type="ORF">ABID39_001401</name>
</gene>
<organism evidence="9 10">
    <name type="scientific">Bartonella japonica</name>
    <dbReference type="NCBI Taxonomy" id="357761"/>
    <lineage>
        <taxon>Bacteria</taxon>
        <taxon>Pseudomonadati</taxon>
        <taxon>Pseudomonadota</taxon>
        <taxon>Alphaproteobacteria</taxon>
        <taxon>Hyphomicrobiales</taxon>
        <taxon>Bartonellaceae</taxon>
        <taxon>Bartonella</taxon>
    </lineage>
</organism>
<keyword evidence="2 6" id="KW-0819">tRNA processing</keyword>
<proteinExistence type="inferred from homology"/>
<keyword evidence="6" id="KW-0963">Cytoplasm</keyword>
<dbReference type="InterPro" id="IPR012795">
    <property type="entry name" value="tRNA_Ile_lys_synt_N"/>
</dbReference>
<keyword evidence="1 6" id="KW-0436">Ligase</keyword>
<dbReference type="InterPro" id="IPR014729">
    <property type="entry name" value="Rossmann-like_a/b/a_fold"/>
</dbReference>
<dbReference type="NCBIfam" id="TIGR02432">
    <property type="entry name" value="lysidine_TilS_N"/>
    <property type="match status" value="1"/>
</dbReference>
<feature type="domain" description="tRNA(Ile)-lysidine/2-thiocytidine synthase N-terminal" evidence="8">
    <location>
        <begin position="236"/>
        <end position="294"/>
    </location>
</feature>
<dbReference type="EC" id="6.3.4.19" evidence="6"/>
<name>A0ABV2FQ46_9HYPH</name>
<comment type="caution">
    <text evidence="9">The sequence shown here is derived from an EMBL/GenBank/DDBJ whole genome shotgun (WGS) entry which is preliminary data.</text>
</comment>
<evidence type="ECO:0000259" key="8">
    <source>
        <dbReference type="Pfam" id="PF01171"/>
    </source>
</evidence>